<evidence type="ECO:0000259" key="7">
    <source>
        <dbReference type="Pfam" id="PF02837"/>
    </source>
</evidence>
<evidence type="ECO:0000256" key="4">
    <source>
        <dbReference type="SAM" id="SignalP"/>
    </source>
</evidence>
<dbReference type="Pfam" id="PF00703">
    <property type="entry name" value="Glyco_hydro_2"/>
    <property type="match status" value="1"/>
</dbReference>
<evidence type="ECO:0000259" key="5">
    <source>
        <dbReference type="Pfam" id="PF00703"/>
    </source>
</evidence>
<gene>
    <name evidence="8" type="ORF">CVD27_09605</name>
</gene>
<organism evidence="8 9">
    <name type="scientific">Neobacillus cucumis</name>
    <dbReference type="NCBI Taxonomy" id="1740721"/>
    <lineage>
        <taxon>Bacteria</taxon>
        <taxon>Bacillati</taxon>
        <taxon>Bacillota</taxon>
        <taxon>Bacilli</taxon>
        <taxon>Bacillales</taxon>
        <taxon>Bacillaceae</taxon>
        <taxon>Neobacillus</taxon>
    </lineage>
</organism>
<dbReference type="Proteomes" id="UP000234950">
    <property type="component" value="Unassembled WGS sequence"/>
</dbReference>
<protein>
    <submittedName>
        <fullName evidence="8">Beta-galactosidase</fullName>
    </submittedName>
</protein>
<evidence type="ECO:0000313" key="8">
    <source>
        <dbReference type="EMBL" id="PLS05609.1"/>
    </source>
</evidence>
<dbReference type="RefSeq" id="WP_101647677.1">
    <property type="nucleotide sequence ID" value="NZ_PGVE01000040.1"/>
</dbReference>
<reference evidence="8 9" key="1">
    <citation type="submission" date="2017-11" db="EMBL/GenBank/DDBJ databases">
        <title>Comparitive Functional Genomics of Dry Heat Resistant strains isolated from the Viking Spacecraft.</title>
        <authorList>
            <person name="Seuylemezian A."/>
            <person name="Cooper K."/>
            <person name="Vaishampayan P."/>
        </authorList>
    </citation>
    <scope>NUCLEOTIDE SEQUENCE [LARGE SCALE GENOMIC DNA]</scope>
    <source>
        <strain evidence="8 9">V32-6</strain>
    </source>
</reference>
<keyword evidence="9" id="KW-1185">Reference proteome</keyword>
<proteinExistence type="inferred from homology"/>
<keyword evidence="4" id="KW-0732">Signal</keyword>
<dbReference type="InterPro" id="IPR006104">
    <property type="entry name" value="Glyco_hydro_2_N"/>
</dbReference>
<dbReference type="InterPro" id="IPR017853">
    <property type="entry name" value="GH"/>
</dbReference>
<dbReference type="InterPro" id="IPR008979">
    <property type="entry name" value="Galactose-bd-like_sf"/>
</dbReference>
<dbReference type="InterPro" id="IPR013783">
    <property type="entry name" value="Ig-like_fold"/>
</dbReference>
<dbReference type="Gene3D" id="2.60.40.10">
    <property type="entry name" value="Immunoglobulins"/>
    <property type="match status" value="1"/>
</dbReference>
<dbReference type="Pfam" id="PF02837">
    <property type="entry name" value="Glyco_hydro_2_N"/>
    <property type="match status" value="1"/>
</dbReference>
<keyword evidence="3" id="KW-0326">Glycosidase</keyword>
<evidence type="ECO:0000259" key="6">
    <source>
        <dbReference type="Pfam" id="PF02836"/>
    </source>
</evidence>
<feature type="signal peptide" evidence="4">
    <location>
        <begin position="1"/>
        <end position="28"/>
    </location>
</feature>
<evidence type="ECO:0000313" key="9">
    <source>
        <dbReference type="Proteomes" id="UP000234950"/>
    </source>
</evidence>
<dbReference type="SUPFAM" id="SSF49785">
    <property type="entry name" value="Galactose-binding domain-like"/>
    <property type="match status" value="1"/>
</dbReference>
<feature type="domain" description="Glycosyl hydrolases family 2 sugar binding" evidence="7">
    <location>
        <begin position="81"/>
        <end position="257"/>
    </location>
</feature>
<dbReference type="SUPFAM" id="SSF51445">
    <property type="entry name" value="(Trans)glycosidases"/>
    <property type="match status" value="1"/>
</dbReference>
<name>A0A2N5HJB0_9BACI</name>
<dbReference type="PRINTS" id="PR00132">
    <property type="entry name" value="GLHYDRLASE2"/>
</dbReference>
<feature type="domain" description="Glycoside hydrolase family 2 catalytic" evidence="6">
    <location>
        <begin position="377"/>
        <end position="655"/>
    </location>
</feature>
<keyword evidence="2" id="KW-0378">Hydrolase</keyword>
<feature type="domain" description="Glycoside hydrolase family 2 immunoglobulin-like beta-sandwich" evidence="5">
    <location>
        <begin position="261"/>
        <end position="352"/>
    </location>
</feature>
<dbReference type="InterPro" id="IPR006102">
    <property type="entry name" value="Ig-like_GH2"/>
</dbReference>
<evidence type="ECO:0000256" key="2">
    <source>
        <dbReference type="ARBA" id="ARBA00022801"/>
    </source>
</evidence>
<comment type="similarity">
    <text evidence="1">Belongs to the glycosyl hydrolase 2 family.</text>
</comment>
<dbReference type="Gene3D" id="2.60.120.260">
    <property type="entry name" value="Galactose-binding domain-like"/>
    <property type="match status" value="1"/>
</dbReference>
<dbReference type="GO" id="GO:0005975">
    <property type="term" value="P:carbohydrate metabolic process"/>
    <property type="evidence" value="ECO:0007669"/>
    <property type="project" value="InterPro"/>
</dbReference>
<dbReference type="Gene3D" id="3.20.20.80">
    <property type="entry name" value="Glycosidases"/>
    <property type="match status" value="1"/>
</dbReference>
<accession>A0A2N5HJB0</accession>
<dbReference type="SUPFAM" id="SSF49303">
    <property type="entry name" value="beta-Galactosidase/glucuronidase domain"/>
    <property type="match status" value="1"/>
</dbReference>
<dbReference type="AlphaFoldDB" id="A0A2N5HJB0"/>
<feature type="chain" id="PRO_5014775547" evidence="4">
    <location>
        <begin position="29"/>
        <end position="682"/>
    </location>
</feature>
<dbReference type="OrthoDB" id="9762066at2"/>
<dbReference type="PANTHER" id="PTHR42732:SF1">
    <property type="entry name" value="BETA-MANNOSIDASE"/>
    <property type="match status" value="1"/>
</dbReference>
<evidence type="ECO:0000256" key="1">
    <source>
        <dbReference type="ARBA" id="ARBA00007401"/>
    </source>
</evidence>
<dbReference type="InterPro" id="IPR036156">
    <property type="entry name" value="Beta-gal/glucu_dom_sf"/>
</dbReference>
<dbReference type="EMBL" id="PGVE01000040">
    <property type="protein sequence ID" value="PLS05609.1"/>
    <property type="molecule type" value="Genomic_DNA"/>
</dbReference>
<dbReference type="InterPro" id="IPR051913">
    <property type="entry name" value="GH2_Domain-Containing"/>
</dbReference>
<dbReference type="PANTHER" id="PTHR42732">
    <property type="entry name" value="BETA-GALACTOSIDASE"/>
    <property type="match status" value="1"/>
</dbReference>
<dbReference type="Pfam" id="PF02836">
    <property type="entry name" value="Glyco_hydro_2_C"/>
    <property type="match status" value="1"/>
</dbReference>
<dbReference type="InterPro" id="IPR006103">
    <property type="entry name" value="Glyco_hydro_2_cat"/>
</dbReference>
<dbReference type="InterPro" id="IPR006101">
    <property type="entry name" value="Glyco_hydro_2"/>
</dbReference>
<sequence>MIRKLSSFGIGVLLLGSTLLTGGAYTKADTTVNTTTNTADHEPMNTKVQSINGTNVLFQYGEPVPSFDTWNSKEQSRSYLSLDGKWKFAMDPNNQGMNEKWFEQGYSDKNWQEEKVPGSWDLYDTPGFGTYDGSNFGKGSAFYDGYAWFRTHFSPDENWKNKFVKLNFLGVNYRAWVYVNGHLVGEHEGGYTPFALDASEYFQPGKDNVIAVRVYRKPTFDSYTSSNPKPVTADTELPYKPVDFWPYAGITRSVYLEATSDVNVSKILTSTGDHTLTTKVVVYNHGDKEVHRQLVVDPGEQTGGNPKSQQVDVKPGEVKVVSMDFQIPKAAYWSPDAPTLYQVTAELYKGIGEGQVQQKGNGSIDDSLSTNYGMRTIAVENGKLTLNGKQVFLKGLNWHEETAASGRSMTIDEYDTELNHVLDVNANFIRNSHYNRHPYVYDFADQHGLMVLDEVENMWLDTKQEALQTNSYGLSRALALSMAWNQINHPSTIMWSLQNESGIWEDQTVYRNWLADMKQAVKSLDIQNRPVTWASGSSWDPAYDLADVIGLNEYFGYFYMQDLDLGRTLDIVHNTYPNKPILITENGTWAYADEINNHGPETQSGTEEWQSYKFLNHWNQVTDPSRLSYMAGYTFWVLKDYKERLNYNQQINGISTMGLLSFDKEKPRLVYDTFKNAMNPIR</sequence>
<dbReference type="GO" id="GO:0004553">
    <property type="term" value="F:hydrolase activity, hydrolyzing O-glycosyl compounds"/>
    <property type="evidence" value="ECO:0007669"/>
    <property type="project" value="InterPro"/>
</dbReference>
<evidence type="ECO:0000256" key="3">
    <source>
        <dbReference type="ARBA" id="ARBA00023295"/>
    </source>
</evidence>
<comment type="caution">
    <text evidence="8">The sequence shown here is derived from an EMBL/GenBank/DDBJ whole genome shotgun (WGS) entry which is preliminary data.</text>
</comment>